<proteinExistence type="inferred from homology"/>
<sequence length="432" mass="47561">MNWKEAYNQKLCDASQAVKNIKSRDRVVIGHASGEPQILVKAMVDNHKAYEKVEIVHMVAMGSCEYVNPSMEKHFIHNGLFLGGNTRKAVEEGRGDYTPSFFFQIPNLFKDGILSVDVVLIQVSKPDEHGFCSYGISCDYTKSAAESAKLVIAQVNKNMPRTLGECFIHIDDMDYIVESDDELIELKPPMIGEIESKIGKYCASLIEDGATLQLGIGAIPDAVLSLLKEKNDLGIHSEMLSDGILGLIENGNITNQAKTLHKGKSVVTFLMGTRKLYNYVHNNPSVMLCPVDYVNHPSIISQNNKMISINSAIQVDLMGQVAAESIGYKQFSGTGGQVDFVRGASMSQGGKSIIAMPSVAGKGKVSRIMPILDEGAAVTTSRNDVQFIVTEYGIGDLRGKTLRDRARELIKIAHPSFRDMLYEKAKEKFKEF</sequence>
<dbReference type="Gene3D" id="3.40.1080.20">
    <property type="entry name" value="Acetyl-CoA hydrolase/transferase C-terminal domain"/>
    <property type="match status" value="1"/>
</dbReference>
<dbReference type="Pfam" id="PF02550">
    <property type="entry name" value="AcetylCoA_hydro"/>
    <property type="match status" value="1"/>
</dbReference>
<accession>A0A239CZ97</accession>
<dbReference type="AlphaFoldDB" id="A0A239CZ97"/>
<organism evidence="5 6">
    <name type="scientific">Anaerovirgula multivorans</name>
    <dbReference type="NCBI Taxonomy" id="312168"/>
    <lineage>
        <taxon>Bacteria</taxon>
        <taxon>Bacillati</taxon>
        <taxon>Bacillota</taxon>
        <taxon>Clostridia</taxon>
        <taxon>Peptostreptococcales</taxon>
        <taxon>Natronincolaceae</taxon>
        <taxon>Anaerovirgula</taxon>
    </lineage>
</organism>
<keyword evidence="2 5" id="KW-0808">Transferase</keyword>
<evidence type="ECO:0000259" key="4">
    <source>
        <dbReference type="Pfam" id="PF13336"/>
    </source>
</evidence>
<dbReference type="PANTHER" id="PTHR21432">
    <property type="entry name" value="ACETYL-COA HYDROLASE-RELATED"/>
    <property type="match status" value="1"/>
</dbReference>
<dbReference type="Gene3D" id="3.40.1080.10">
    <property type="entry name" value="Glutaconate Coenzyme A-transferase"/>
    <property type="match status" value="1"/>
</dbReference>
<dbReference type="InterPro" id="IPR038460">
    <property type="entry name" value="AcetylCoA_hyd_C_sf"/>
</dbReference>
<evidence type="ECO:0000259" key="3">
    <source>
        <dbReference type="Pfam" id="PF02550"/>
    </source>
</evidence>
<comment type="similarity">
    <text evidence="1">Belongs to the acetyl-CoA hydrolase/transferase family.</text>
</comment>
<gene>
    <name evidence="5" type="ORF">SAMN05446037_1006243</name>
</gene>
<feature type="domain" description="Acetyl-CoA hydrolase/transferase N-terminal" evidence="3">
    <location>
        <begin position="9"/>
        <end position="184"/>
    </location>
</feature>
<dbReference type="EMBL" id="FZOJ01000006">
    <property type="protein sequence ID" value="SNS25440.1"/>
    <property type="molecule type" value="Genomic_DNA"/>
</dbReference>
<keyword evidence="6" id="KW-1185">Reference proteome</keyword>
<evidence type="ECO:0000256" key="2">
    <source>
        <dbReference type="ARBA" id="ARBA00022679"/>
    </source>
</evidence>
<dbReference type="PANTHER" id="PTHR21432:SF20">
    <property type="entry name" value="ACETYL-COA HYDROLASE"/>
    <property type="match status" value="1"/>
</dbReference>
<dbReference type="InterPro" id="IPR026888">
    <property type="entry name" value="AcetylCoA_hyd_C"/>
</dbReference>
<dbReference type="Gene3D" id="3.30.750.70">
    <property type="entry name" value="4-hydroxybutyrate coenzyme like domains"/>
    <property type="match status" value="1"/>
</dbReference>
<dbReference type="GO" id="GO:0008775">
    <property type="term" value="F:acetate CoA-transferase activity"/>
    <property type="evidence" value="ECO:0007669"/>
    <property type="project" value="InterPro"/>
</dbReference>
<dbReference type="Pfam" id="PF13336">
    <property type="entry name" value="AcetylCoA_hyd_C"/>
    <property type="match status" value="1"/>
</dbReference>
<dbReference type="InterPro" id="IPR046433">
    <property type="entry name" value="ActCoA_hydro"/>
</dbReference>
<dbReference type="InterPro" id="IPR037171">
    <property type="entry name" value="NagB/RpiA_transferase-like"/>
</dbReference>
<dbReference type="SUPFAM" id="SSF100950">
    <property type="entry name" value="NagB/RpiA/CoA transferase-like"/>
    <property type="match status" value="2"/>
</dbReference>
<protein>
    <submittedName>
        <fullName evidence="5">4-hydroxybutyrate CoA-transferase</fullName>
    </submittedName>
</protein>
<dbReference type="OrthoDB" id="9801795at2"/>
<reference evidence="6" key="1">
    <citation type="submission" date="2017-06" db="EMBL/GenBank/DDBJ databases">
        <authorList>
            <person name="Varghese N."/>
            <person name="Submissions S."/>
        </authorList>
    </citation>
    <scope>NUCLEOTIDE SEQUENCE [LARGE SCALE GENOMIC DNA]</scope>
    <source>
        <strain evidence="6">SCA</strain>
    </source>
</reference>
<feature type="domain" description="Acetyl-CoA hydrolase/transferase C-terminal" evidence="4">
    <location>
        <begin position="272"/>
        <end position="425"/>
    </location>
</feature>
<evidence type="ECO:0000313" key="6">
    <source>
        <dbReference type="Proteomes" id="UP000198304"/>
    </source>
</evidence>
<name>A0A239CZ97_9FIRM</name>
<evidence type="ECO:0000256" key="1">
    <source>
        <dbReference type="ARBA" id="ARBA00009632"/>
    </source>
</evidence>
<dbReference type="GO" id="GO:0006083">
    <property type="term" value="P:acetate metabolic process"/>
    <property type="evidence" value="ECO:0007669"/>
    <property type="project" value="InterPro"/>
</dbReference>
<dbReference type="InterPro" id="IPR003702">
    <property type="entry name" value="ActCoA_hydro_N"/>
</dbReference>
<dbReference type="Proteomes" id="UP000198304">
    <property type="component" value="Unassembled WGS sequence"/>
</dbReference>
<evidence type="ECO:0000313" key="5">
    <source>
        <dbReference type="EMBL" id="SNS25440.1"/>
    </source>
</evidence>
<dbReference type="RefSeq" id="WP_089282475.1">
    <property type="nucleotide sequence ID" value="NZ_FZOJ01000006.1"/>
</dbReference>